<evidence type="ECO:0000313" key="3">
    <source>
        <dbReference type="EMBL" id="THG90250.1"/>
    </source>
</evidence>
<accession>A0A4S4JZK2</accession>
<dbReference type="InterPro" id="IPR006626">
    <property type="entry name" value="PbH1"/>
</dbReference>
<dbReference type="InterPro" id="IPR008979">
    <property type="entry name" value="Galactose-bd-like_sf"/>
</dbReference>
<dbReference type="SUPFAM" id="SSF49785">
    <property type="entry name" value="Galactose-binding domain-like"/>
    <property type="match status" value="1"/>
</dbReference>
<dbReference type="InterPro" id="IPR024535">
    <property type="entry name" value="RHGA/B-epi-like_pectate_lyase"/>
</dbReference>
<feature type="signal peptide" evidence="1">
    <location>
        <begin position="1"/>
        <end position="26"/>
    </location>
</feature>
<dbReference type="Gene3D" id="2.160.20.10">
    <property type="entry name" value="Single-stranded right-handed beta-helix, Pectin lyase-like"/>
    <property type="match status" value="1"/>
</dbReference>
<dbReference type="SMART" id="SM00710">
    <property type="entry name" value="PbH1"/>
    <property type="match status" value="10"/>
</dbReference>
<keyword evidence="1" id="KW-0732">Signal</keyword>
<dbReference type="Gene3D" id="2.60.120.260">
    <property type="entry name" value="Galactose-binding domain-like"/>
    <property type="match status" value="1"/>
</dbReference>
<sequence>MKKRLKVILSLIILLSVTFSGESSYAEENSVIRYQIHSVIASVHDGNIPENTLDDDLGTRWSAAGIGEWIQFDLDEVKEVGYLGVAFYNGDIRKSIIDVEVSLDGQNWVKVVDQFESSGEHFNLEAVDFPDVETRYIKIIGYGNSTNHWNSLSAVHIYAPIDGEPVVEELEIVDPGPKPDAEPFTKAGLFFPDKTAYRPHEPNHTTGKKLNVVDYGADVLDNESDDTAAIQAAIDAAEPGDEVYFPNGVYNLNKTMDHDHTSHIYLKSGVNLRGESETGVQLVSSFDVQQVPNSKVLTAFGVKNVVVSNMTITSTFDGAYSDNPSENNPERGGPAYGIFIADSAGEPSQLMTIQNVTVEKFQRMGVRIEKSNRIIVNNATFRNATDVGGGGAGYGVTIQGIQGIDRLGHANDTYFNIVKNSTFEGPYLRHGTLIQNFAHNNLIEKNNYTDNIHDAIDLHGQGEYLNEIRKNKIDGVPRGGIGVGNTGGTAPHSHSASGEGNYIHQNELTDTRDGITVIMGSPGTRIEKNKIINTKEPANAKGIYLLNAPRTIVKENLIVNNRAENFWGIYIAEDLGDRNNDNKGAGIPKDILIKDNKIVNSSNGIRIEAGERIKVEGNKLRNIKGEEFISLIELD</sequence>
<dbReference type="SUPFAM" id="SSF51126">
    <property type="entry name" value="Pectin lyase-like"/>
    <property type="match status" value="1"/>
</dbReference>
<dbReference type="EMBL" id="JALP01000165">
    <property type="protein sequence ID" value="THG90250.1"/>
    <property type="molecule type" value="Genomic_DNA"/>
</dbReference>
<evidence type="ECO:0000259" key="2">
    <source>
        <dbReference type="PROSITE" id="PS50022"/>
    </source>
</evidence>
<dbReference type="Pfam" id="PF00754">
    <property type="entry name" value="F5_F8_type_C"/>
    <property type="match status" value="1"/>
</dbReference>
<dbReference type="RefSeq" id="WP_004427311.1">
    <property type="nucleotide sequence ID" value="NZ_ALPT02000020.1"/>
</dbReference>
<dbReference type="Pfam" id="PF13229">
    <property type="entry name" value="Beta_helix"/>
    <property type="match status" value="1"/>
</dbReference>
<protein>
    <recommendedName>
        <fullName evidence="2">F5/8 type C domain-containing protein</fullName>
    </recommendedName>
</protein>
<organism evidence="3 4">
    <name type="scientific">Alkalihalobacillus alcalophilus ATCC 27647 = CGMCC 1.3604</name>
    <dbReference type="NCBI Taxonomy" id="1218173"/>
    <lineage>
        <taxon>Bacteria</taxon>
        <taxon>Bacillati</taxon>
        <taxon>Bacillota</taxon>
        <taxon>Bacilli</taxon>
        <taxon>Bacillales</taxon>
        <taxon>Bacillaceae</taxon>
        <taxon>Alkalihalobacillus</taxon>
    </lineage>
</organism>
<feature type="domain" description="F5/8 type C" evidence="2">
    <location>
        <begin position="20"/>
        <end position="160"/>
    </location>
</feature>
<comment type="caution">
    <text evidence="3">The sequence shown here is derived from an EMBL/GenBank/DDBJ whole genome shotgun (WGS) entry which is preliminary data.</text>
</comment>
<dbReference type="Proteomes" id="UP000297014">
    <property type="component" value="Unassembled WGS sequence"/>
</dbReference>
<dbReference type="InterPro" id="IPR012334">
    <property type="entry name" value="Pectin_lyas_fold"/>
</dbReference>
<feature type="chain" id="PRO_5020329433" description="F5/8 type C domain-containing protein" evidence="1">
    <location>
        <begin position="27"/>
        <end position="635"/>
    </location>
</feature>
<name>A0A4S4JZK2_ALKAL</name>
<dbReference type="InterPro" id="IPR039448">
    <property type="entry name" value="Beta_helix"/>
</dbReference>
<dbReference type="InterPro" id="IPR011050">
    <property type="entry name" value="Pectin_lyase_fold/virulence"/>
</dbReference>
<dbReference type="AlphaFoldDB" id="A0A4S4JZK2"/>
<reference evidence="3 4" key="1">
    <citation type="submission" date="2014-01" db="EMBL/GenBank/DDBJ databases">
        <title>Draft genome sequencing of Bacillus alcalophilus CGMCC 1.3604.</title>
        <authorList>
            <person name="Yang J."/>
            <person name="Diao L."/>
            <person name="Yang S."/>
        </authorList>
    </citation>
    <scope>NUCLEOTIDE SEQUENCE [LARGE SCALE GENOMIC DNA]</scope>
    <source>
        <strain evidence="3 4">CGMCC 1.3604</strain>
    </source>
</reference>
<dbReference type="InterPro" id="IPR000421">
    <property type="entry name" value="FA58C"/>
</dbReference>
<dbReference type="PROSITE" id="PS50022">
    <property type="entry name" value="FA58C_3"/>
    <property type="match status" value="1"/>
</dbReference>
<gene>
    <name evidence="3" type="ORF">AJ85_11885</name>
</gene>
<evidence type="ECO:0000256" key="1">
    <source>
        <dbReference type="SAM" id="SignalP"/>
    </source>
</evidence>
<dbReference type="Pfam" id="PF12708">
    <property type="entry name" value="Pect-lyase_RHGA_epim"/>
    <property type="match status" value="1"/>
</dbReference>
<evidence type="ECO:0000313" key="4">
    <source>
        <dbReference type="Proteomes" id="UP000297014"/>
    </source>
</evidence>
<proteinExistence type="predicted"/>